<name>A0AAD1TFM4_PELCU</name>
<reference evidence="2" key="1">
    <citation type="submission" date="2022-03" db="EMBL/GenBank/DDBJ databases">
        <authorList>
            <person name="Alioto T."/>
            <person name="Alioto T."/>
            <person name="Gomez Garrido J."/>
        </authorList>
    </citation>
    <scope>NUCLEOTIDE SEQUENCE</scope>
</reference>
<proteinExistence type="predicted"/>
<protein>
    <submittedName>
        <fullName evidence="2">Uncharacterized protein</fullName>
    </submittedName>
</protein>
<dbReference type="Proteomes" id="UP001295444">
    <property type="component" value="Chromosome 12"/>
</dbReference>
<keyword evidence="3" id="KW-1185">Reference proteome</keyword>
<organism evidence="2 3">
    <name type="scientific">Pelobates cultripes</name>
    <name type="common">Western spadefoot toad</name>
    <dbReference type="NCBI Taxonomy" id="61616"/>
    <lineage>
        <taxon>Eukaryota</taxon>
        <taxon>Metazoa</taxon>
        <taxon>Chordata</taxon>
        <taxon>Craniata</taxon>
        <taxon>Vertebrata</taxon>
        <taxon>Euteleostomi</taxon>
        <taxon>Amphibia</taxon>
        <taxon>Batrachia</taxon>
        <taxon>Anura</taxon>
        <taxon>Pelobatoidea</taxon>
        <taxon>Pelobatidae</taxon>
        <taxon>Pelobates</taxon>
    </lineage>
</organism>
<accession>A0AAD1TFM4</accession>
<dbReference type="EMBL" id="OW240923">
    <property type="protein sequence ID" value="CAH2325852.1"/>
    <property type="molecule type" value="Genomic_DNA"/>
</dbReference>
<gene>
    <name evidence="2" type="ORF">PECUL_23A025073</name>
</gene>
<feature type="compositionally biased region" description="Polar residues" evidence="1">
    <location>
        <begin position="30"/>
        <end position="39"/>
    </location>
</feature>
<sequence length="93" mass="9827">MTPSTPSYGPLNAAQHPLQQMKKTLSSCGTLRLTPQNPASRDRTSRTLKTLGLTGGGRRTTTASDWEKKCATKATHNAAYTDGPARGDGHSGT</sequence>
<evidence type="ECO:0000313" key="3">
    <source>
        <dbReference type="Proteomes" id="UP001295444"/>
    </source>
</evidence>
<evidence type="ECO:0000256" key="1">
    <source>
        <dbReference type="SAM" id="MobiDB-lite"/>
    </source>
</evidence>
<feature type="region of interest" description="Disordered" evidence="1">
    <location>
        <begin position="30"/>
        <end position="64"/>
    </location>
</feature>
<evidence type="ECO:0000313" key="2">
    <source>
        <dbReference type="EMBL" id="CAH2325852.1"/>
    </source>
</evidence>
<dbReference type="AlphaFoldDB" id="A0AAD1TFM4"/>